<dbReference type="InterPro" id="IPR038545">
    <property type="entry name" value="Znf_DBF_sf"/>
</dbReference>
<keyword evidence="3" id="KW-0862">Zinc</keyword>
<keyword evidence="8" id="KW-1185">Reference proteome</keyword>
<organism evidence="7 8">
    <name type="scientific">Huso huso</name>
    <name type="common">Beluga</name>
    <name type="synonym">Acipenser huso</name>
    <dbReference type="NCBI Taxonomy" id="61971"/>
    <lineage>
        <taxon>Eukaryota</taxon>
        <taxon>Metazoa</taxon>
        <taxon>Chordata</taxon>
        <taxon>Craniata</taxon>
        <taxon>Vertebrata</taxon>
        <taxon>Euteleostomi</taxon>
        <taxon>Actinopterygii</taxon>
        <taxon>Chondrostei</taxon>
        <taxon>Acipenseriformes</taxon>
        <taxon>Acipenseridae</taxon>
        <taxon>Huso</taxon>
    </lineage>
</organism>
<comment type="caution">
    <text evidence="7">The sequence shown here is derived from an EMBL/GenBank/DDBJ whole genome shotgun (WGS) entry which is preliminary data.</text>
</comment>
<dbReference type="PANTHER" id="PTHR15375">
    <property type="entry name" value="ACTIVATOR OF S-PHASE KINASE-RELATED"/>
    <property type="match status" value="1"/>
</dbReference>
<dbReference type="PANTHER" id="PTHR15375:SF24">
    <property type="entry name" value="PROTEIN DBF4 HOMOLOG B"/>
    <property type="match status" value="1"/>
</dbReference>
<dbReference type="SMART" id="SM00586">
    <property type="entry name" value="ZnF_DBF"/>
    <property type="match status" value="1"/>
</dbReference>
<dbReference type="InterPro" id="IPR006572">
    <property type="entry name" value="Znf_DBF"/>
</dbReference>
<feature type="compositionally biased region" description="Polar residues" evidence="5">
    <location>
        <begin position="129"/>
        <end position="144"/>
    </location>
</feature>
<name>A0ABR0YKS9_HUSHU</name>
<dbReference type="InterPro" id="IPR051590">
    <property type="entry name" value="Replication_Regulatory_Kinase"/>
</dbReference>
<feature type="region of interest" description="Disordered" evidence="5">
    <location>
        <begin position="290"/>
        <end position="342"/>
    </location>
</feature>
<feature type="region of interest" description="Disordered" evidence="5">
    <location>
        <begin position="69"/>
        <end position="168"/>
    </location>
</feature>
<evidence type="ECO:0000259" key="6">
    <source>
        <dbReference type="PROSITE" id="PS51265"/>
    </source>
</evidence>
<feature type="compositionally biased region" description="Polar residues" evidence="5">
    <location>
        <begin position="675"/>
        <end position="688"/>
    </location>
</feature>
<feature type="compositionally biased region" description="Pro residues" evidence="5">
    <location>
        <begin position="755"/>
        <end position="764"/>
    </location>
</feature>
<evidence type="ECO:0000256" key="5">
    <source>
        <dbReference type="SAM" id="MobiDB-lite"/>
    </source>
</evidence>
<evidence type="ECO:0000256" key="3">
    <source>
        <dbReference type="ARBA" id="ARBA00022833"/>
    </source>
</evidence>
<dbReference type="PROSITE" id="PS51265">
    <property type="entry name" value="ZF_DBF4"/>
    <property type="match status" value="1"/>
</dbReference>
<evidence type="ECO:0000313" key="7">
    <source>
        <dbReference type="EMBL" id="KAK6473039.1"/>
    </source>
</evidence>
<feature type="compositionally biased region" description="Polar residues" evidence="5">
    <location>
        <begin position="157"/>
        <end position="166"/>
    </location>
</feature>
<evidence type="ECO:0000313" key="8">
    <source>
        <dbReference type="Proteomes" id="UP001369086"/>
    </source>
</evidence>
<reference evidence="7 8" key="1">
    <citation type="submission" date="2021-05" db="EMBL/GenBank/DDBJ databases">
        <authorList>
            <person name="Zahm M."/>
            <person name="Klopp C."/>
            <person name="Cabau C."/>
            <person name="Kuhl H."/>
            <person name="Suciu R."/>
            <person name="Ciorpac M."/>
            <person name="Holostenco D."/>
            <person name="Gessner J."/>
            <person name="Wuertz S."/>
            <person name="Hohne C."/>
            <person name="Stock M."/>
            <person name="Gislard M."/>
            <person name="Lluch J."/>
            <person name="Milhes M."/>
            <person name="Lampietro C."/>
            <person name="Lopez Roques C."/>
            <person name="Donnadieu C."/>
            <person name="Du K."/>
            <person name="Schartl M."/>
            <person name="Guiguen Y."/>
        </authorList>
    </citation>
    <scope>NUCLEOTIDE SEQUENCE [LARGE SCALE GENOMIC DNA]</scope>
    <source>
        <strain evidence="7">Hh-F2</strain>
        <tissue evidence="7">Blood</tissue>
    </source>
</reference>
<accession>A0ABR0YKS9</accession>
<feature type="region of interest" description="Disordered" evidence="5">
    <location>
        <begin position="714"/>
        <end position="796"/>
    </location>
</feature>
<dbReference type="EMBL" id="JAHFZB010000028">
    <property type="protein sequence ID" value="KAK6473039.1"/>
    <property type="molecule type" value="Genomic_DNA"/>
</dbReference>
<proteinExistence type="predicted"/>
<dbReference type="Proteomes" id="UP001369086">
    <property type="component" value="Unassembled WGS sequence"/>
</dbReference>
<feature type="compositionally biased region" description="Basic and acidic residues" evidence="5">
    <location>
        <begin position="306"/>
        <end position="329"/>
    </location>
</feature>
<dbReference type="Pfam" id="PF07535">
    <property type="entry name" value="zf-DBF"/>
    <property type="match status" value="1"/>
</dbReference>
<evidence type="ECO:0000256" key="4">
    <source>
        <dbReference type="PROSITE-ProRule" id="PRU00600"/>
    </source>
</evidence>
<keyword evidence="2 4" id="KW-0863">Zinc-finger</keyword>
<protein>
    <recommendedName>
        <fullName evidence="6">DBF4-type domain-containing protein</fullName>
    </recommendedName>
</protein>
<feature type="compositionally biased region" description="Polar residues" evidence="5">
    <location>
        <begin position="623"/>
        <end position="632"/>
    </location>
</feature>
<gene>
    <name evidence="7" type="ORF">HHUSO_G27697</name>
</gene>
<dbReference type="Gene3D" id="6.10.250.3410">
    <property type="entry name" value="DBF zinc finger"/>
    <property type="match status" value="1"/>
</dbReference>
<feature type="domain" description="DBF4-type" evidence="6">
    <location>
        <begin position="343"/>
        <end position="392"/>
    </location>
</feature>
<feature type="region of interest" description="Disordered" evidence="5">
    <location>
        <begin position="623"/>
        <end position="699"/>
    </location>
</feature>
<sequence>MQRRARVQELEAGLAPGRRPFQGKSFYLDLLHSKHAPRVVEAIGRMGGTIESFLSKEVSYLVSRSQEARQGGIAKATKGQSVQEARQGGITKETEGQSVQEARQGGIAKATKGQSVQEARQGGIAKATKGQSVQEARQGGITSSPSPPLTSRKGNQRPASTTQSSRGKALLEKAMCSTQARGEGSRVLADARSWGVKVLHIDDLLAYIEKVTLQSSQAKKKKAEVQTVTASPPSVLQKKPAAATPLARVVKAGTLKQPFLKIEDCSRRYKPLHLQLASLPQLDFSRVTRCSPFEPPAPLQPGTEEDQLKRTVKRESRGLTSSDGEREKQGAAATPPLPVTPVDRKRQGFCECCQQAFQEQNEHLQSEQHRVFVQNTSHYSAVDRLISQLQCHFVELPAQHSSLLRCVSPPVCSPEVSLDLPQNNSEVEKAIEALLCQGEPSTQGRGRGDCILNATPPQQRGEGDCILNATPPQQRGEGDCILNATAPQQREEGDCILNTPPQQRGEGDCILNTPPQQSGEGDCILNTPPQQSGEGDCILNTPPQQRRKRDCILNTPPQQRGEGDCILNTPPQQRGGVTSLAGTPCGPVNAANEPVLRPLYRPLSQEGGKEQDRVTVGLKHRNFSQGAPQDTSPKPGHCLPRTASLAPRNSKKRPRSSSTSPVGRKRRRVAAECSSDPSFNRLSCSQPGRTAGPRAQSGEAGALLRAETPGLLPQREHLKPAGTPGIQPSASGTPDVGRLLQEPASECLHKGFSKPAPPPLPVPSAPDSQPLAAAETPPSEPVRAGQGQLSTPRGYHNVNAAGWVGGPFPPPFEPTAQPAMGWPGGFLPLSGPDHLPAPMNFRPSLPGQCFAPVLPPVCPVDQPPELPPAWPIYPPVPEHSSAMSQSFSSLHVDTSLLPPGSFSSESDWDCDLLSRLEGPPAARGQCDVDMEVLRQACATVQDSGYESRLCSVLRQSELDWAAGLRCANETEPIPFGGLEAWPV</sequence>
<evidence type="ECO:0000256" key="2">
    <source>
        <dbReference type="ARBA" id="ARBA00022771"/>
    </source>
</evidence>
<evidence type="ECO:0000256" key="1">
    <source>
        <dbReference type="ARBA" id="ARBA00022723"/>
    </source>
</evidence>
<keyword evidence="1" id="KW-0479">Metal-binding</keyword>